<feature type="region of interest" description="Disordered" evidence="1">
    <location>
        <begin position="160"/>
        <end position="184"/>
    </location>
</feature>
<protein>
    <submittedName>
        <fullName evidence="2">Uncharacterized protein</fullName>
    </submittedName>
</protein>
<dbReference type="Gene3D" id="3.30.470.30">
    <property type="entry name" value="DNA ligase/mRNA capping enzyme"/>
    <property type="match status" value="1"/>
</dbReference>
<dbReference type="SUPFAM" id="SSF56091">
    <property type="entry name" value="DNA ligase/mRNA capping enzyme, catalytic domain"/>
    <property type="match status" value="1"/>
</dbReference>
<evidence type="ECO:0000256" key="1">
    <source>
        <dbReference type="SAM" id="MobiDB-lite"/>
    </source>
</evidence>
<proteinExistence type="predicted"/>
<evidence type="ECO:0000313" key="3">
    <source>
        <dbReference type="Proteomes" id="UP001160499"/>
    </source>
</evidence>
<dbReference type="Proteomes" id="UP001160499">
    <property type="component" value="Unassembled WGS sequence"/>
</dbReference>
<comment type="caution">
    <text evidence="2">The sequence shown here is derived from an EMBL/GenBank/DDBJ whole genome shotgun (WGS) entry which is preliminary data.</text>
</comment>
<feature type="compositionally biased region" description="Basic residues" evidence="1">
    <location>
        <begin position="1"/>
        <end position="15"/>
    </location>
</feature>
<evidence type="ECO:0000313" key="2">
    <source>
        <dbReference type="EMBL" id="MDH6222902.1"/>
    </source>
</evidence>
<feature type="region of interest" description="Disordered" evidence="1">
    <location>
        <begin position="1"/>
        <end position="70"/>
    </location>
</feature>
<reference evidence="2 3" key="1">
    <citation type="submission" date="2023-04" db="EMBL/GenBank/DDBJ databases">
        <title>Forest soil microbial communities from Buena Vista Peninsula, Colon Province, Panama.</title>
        <authorList>
            <person name="Bouskill N."/>
        </authorList>
    </citation>
    <scope>NUCLEOTIDE SEQUENCE [LARGE SCALE GENOMIC DNA]</scope>
    <source>
        <strain evidence="2 3">GGS1</strain>
    </source>
</reference>
<dbReference type="EMBL" id="JARXVH010000049">
    <property type="protein sequence ID" value="MDH6222902.1"/>
    <property type="molecule type" value="Genomic_DNA"/>
</dbReference>
<gene>
    <name evidence="2" type="ORF">M2283_010254</name>
</gene>
<organism evidence="2 3">
    <name type="scientific">Streptomyces pseudovenezuelae</name>
    <dbReference type="NCBI Taxonomy" id="67350"/>
    <lineage>
        <taxon>Bacteria</taxon>
        <taxon>Bacillati</taxon>
        <taxon>Actinomycetota</taxon>
        <taxon>Actinomycetes</taxon>
        <taxon>Kitasatosporales</taxon>
        <taxon>Streptomycetaceae</taxon>
        <taxon>Streptomyces</taxon>
        <taxon>Streptomyces aurantiacus group</taxon>
    </lineage>
</organism>
<accession>A0ABT6M2W9</accession>
<sequence>MRKRNSHRSGRRVRKPGIDGKRRPDYVSTSHHEVSVEEHTRAVHSRAAYAGEPGRTFPENSPHRASPDVPHGTVIISKIELTGTGRATAGETGLSAQLSVRSEPVRRRCGGVVLTLPIEPMLAESQRELPPDSALPGDLSFEQKPDGFRAVVFPRADLVRMQSRRGTDLTPSLSGHHPGRGAAR</sequence>
<dbReference type="RefSeq" id="WP_280883478.1">
    <property type="nucleotide sequence ID" value="NZ_JARXVH010000049.1"/>
</dbReference>
<name>A0ABT6M2W9_9ACTN</name>
<feature type="compositionally biased region" description="Basic and acidic residues" evidence="1">
    <location>
        <begin position="16"/>
        <end position="41"/>
    </location>
</feature>
<keyword evidence="3" id="KW-1185">Reference proteome</keyword>